<feature type="non-terminal residue" evidence="1">
    <location>
        <position position="1"/>
    </location>
</feature>
<dbReference type="EMBL" id="UINC01154195">
    <property type="protein sequence ID" value="SVD49344.1"/>
    <property type="molecule type" value="Genomic_DNA"/>
</dbReference>
<dbReference type="AlphaFoldDB" id="A0A382VSF4"/>
<proteinExistence type="predicted"/>
<gene>
    <name evidence="1" type="ORF">METZ01_LOCUS402198</name>
</gene>
<sequence length="282" mass="33012">LFAIFFIILIFNTAFGEDEPADIWKDKKNQNEQNNESDNEKDITIESPIISEDVSKIIIKIDDNKIEDSTRSVVGIFDPEENNFNLNMWLNSDGKDIKNVLKRINKLKLSKLSEDLLFQILFTNAYSPKINLNSEEFLKIKINWLIEKNRIQDLEVLLKKNPEVGQSSKALKFLIDEYLSSADIKSACEKINFIDRELQNSYLEKFTIYCLIHNDRKDEAQLIFDIIKDRGFKDKFFEDKINFLLGITDSTEQKILDNNLFNFYLSHITIDNIQYEPNDTTD</sequence>
<protein>
    <submittedName>
        <fullName evidence="1">Uncharacterized protein</fullName>
    </submittedName>
</protein>
<reference evidence="1" key="1">
    <citation type="submission" date="2018-05" db="EMBL/GenBank/DDBJ databases">
        <authorList>
            <person name="Lanie J.A."/>
            <person name="Ng W.-L."/>
            <person name="Kazmierczak K.M."/>
            <person name="Andrzejewski T.M."/>
            <person name="Davidsen T.M."/>
            <person name="Wayne K.J."/>
            <person name="Tettelin H."/>
            <person name="Glass J.I."/>
            <person name="Rusch D."/>
            <person name="Podicherti R."/>
            <person name="Tsui H.-C.T."/>
            <person name="Winkler M.E."/>
        </authorList>
    </citation>
    <scope>NUCLEOTIDE SEQUENCE</scope>
</reference>
<accession>A0A382VSF4</accession>
<feature type="non-terminal residue" evidence="1">
    <location>
        <position position="282"/>
    </location>
</feature>
<evidence type="ECO:0000313" key="1">
    <source>
        <dbReference type="EMBL" id="SVD49344.1"/>
    </source>
</evidence>
<organism evidence="1">
    <name type="scientific">marine metagenome</name>
    <dbReference type="NCBI Taxonomy" id="408172"/>
    <lineage>
        <taxon>unclassified sequences</taxon>
        <taxon>metagenomes</taxon>
        <taxon>ecological metagenomes</taxon>
    </lineage>
</organism>
<name>A0A382VSF4_9ZZZZ</name>